<organism evidence="1">
    <name type="scientific">Streptomyces sp. Y1</name>
    <dbReference type="NCBI Taxonomy" id="3238634"/>
    <lineage>
        <taxon>Bacteria</taxon>
        <taxon>Bacillati</taxon>
        <taxon>Actinomycetota</taxon>
        <taxon>Actinomycetes</taxon>
        <taxon>Kitasatosporales</taxon>
        <taxon>Streptomycetaceae</taxon>
        <taxon>Streptomyces</taxon>
    </lineage>
</organism>
<dbReference type="Pfam" id="PF14390">
    <property type="entry name" value="DUF4420"/>
    <property type="match status" value="1"/>
</dbReference>
<gene>
    <name evidence="1" type="ORF">AB2U05_27765</name>
</gene>
<protein>
    <submittedName>
        <fullName evidence="1">PD-(D/E)XK motif protein</fullName>
    </submittedName>
</protein>
<name>A0AB39TS35_9ACTN</name>
<evidence type="ECO:0000313" key="1">
    <source>
        <dbReference type="EMBL" id="XDQ81997.1"/>
    </source>
</evidence>
<dbReference type="RefSeq" id="WP_369184542.1">
    <property type="nucleotide sequence ID" value="NZ_CP163445.1"/>
</dbReference>
<reference evidence="1" key="1">
    <citation type="submission" date="2024-07" db="EMBL/GenBank/DDBJ databases">
        <authorList>
            <person name="Yu S.T."/>
        </authorList>
    </citation>
    <scope>NUCLEOTIDE SEQUENCE</scope>
    <source>
        <strain evidence="1">Y1</strain>
    </source>
</reference>
<dbReference type="InterPro" id="IPR025534">
    <property type="entry name" value="DUF4420"/>
</dbReference>
<proteinExistence type="predicted"/>
<accession>A0AB39TS35</accession>
<dbReference type="AlphaFoldDB" id="A0AB39TS35"/>
<sequence length="339" mass="37493">MRETILRDVVDEHWSALSTEPASGERRLRVSELPVATVNGSLAVAIDHDGHRHVLVPIASQQRVRRGLDGPVLRLSKRALEDEDSYRTYADLGCLRSDLEDLFTVLCGDVLAAAAALSDNPLKALYRVLDRWKALFQTNGAPLGIEQLAGLFGELTVLNRLLEQDPSAHRFWRGPHGHRHDFASSFTAIEVKSSMRGEGRRPRIHGLDQLEAPTGGALHLVWYRLERATETGTAFADLVNRALRLCDDESALLALLAGAGYRSSDLDRYHDVRFAITEERWHEVDADFPKLTGRDLARAGIPVAALDVEYTIDLSGAVPAPMDADKVTEVLRAVMEEPV</sequence>
<dbReference type="EMBL" id="CP163445">
    <property type="protein sequence ID" value="XDQ81997.1"/>
    <property type="molecule type" value="Genomic_DNA"/>
</dbReference>